<protein>
    <submittedName>
        <fullName evidence="4">STM4013/SEN3800 family hydrolase</fullName>
    </submittedName>
</protein>
<evidence type="ECO:0000313" key="4">
    <source>
        <dbReference type="EMBL" id="UQA94956.1"/>
    </source>
</evidence>
<keyword evidence="2 4" id="KW-0378">Hydrolase</keyword>
<evidence type="ECO:0000256" key="2">
    <source>
        <dbReference type="ARBA" id="ARBA00022801"/>
    </source>
</evidence>
<sequence length="272" mass="29769">MINANEVIGSHNVLFVTFDSLRYDVARATTHGGRTPNLENLLPDGLWEERRTQGSFTLPAHAAFFSGFLPVPSGPERPGRLLACHAIRGTTIKKQTFVFDAPNIVDGLSGLGYRTVCIGGVGFFSNQTKLGRVLPGLFQESYWNPKTGTDCPDSTRHQVDIALNVLREQETGSLLFLFLNIPATHTPHHVYLQGETVDTWESQCAALAYVDTQLGRLFDAMPDAGPWLVLLCADHGEAFGEDGYHGHGIAHPTVWTVPYAESLMPLPAAPHH</sequence>
<dbReference type="Gene3D" id="3.40.720.10">
    <property type="entry name" value="Alkaline Phosphatase, subunit A"/>
    <property type="match status" value="1"/>
</dbReference>
<organism evidence="4 5">
    <name type="scientific">Streptomyces halobius</name>
    <dbReference type="NCBI Taxonomy" id="2879846"/>
    <lineage>
        <taxon>Bacteria</taxon>
        <taxon>Bacillati</taxon>
        <taxon>Actinomycetota</taxon>
        <taxon>Actinomycetes</taxon>
        <taxon>Kitasatosporales</taxon>
        <taxon>Streptomycetaceae</taxon>
        <taxon>Streptomyces</taxon>
    </lineage>
</organism>
<dbReference type="InterPro" id="IPR050738">
    <property type="entry name" value="Sulfatase"/>
</dbReference>
<gene>
    <name evidence="4" type="ORF">K9S39_26625</name>
</gene>
<feature type="domain" description="Sulfatase N-terminal" evidence="3">
    <location>
        <begin position="12"/>
        <end position="253"/>
    </location>
</feature>
<reference evidence="4" key="1">
    <citation type="submission" date="2021-10" db="EMBL/GenBank/DDBJ databases">
        <title>Streptomyces nigrumlapis sp.nov.,an antimicrobial producing actinobacterium isolated from Black Gobi rocks.</title>
        <authorList>
            <person name="Wen Y."/>
            <person name="Zhang W."/>
            <person name="Liu X.G."/>
        </authorList>
    </citation>
    <scope>NUCLEOTIDE SEQUENCE</scope>
    <source>
        <strain evidence="4">ST13-2-2</strain>
    </source>
</reference>
<keyword evidence="5" id="KW-1185">Reference proteome</keyword>
<evidence type="ECO:0000256" key="1">
    <source>
        <dbReference type="ARBA" id="ARBA00008779"/>
    </source>
</evidence>
<dbReference type="GO" id="GO:0016787">
    <property type="term" value="F:hydrolase activity"/>
    <property type="evidence" value="ECO:0007669"/>
    <property type="project" value="UniProtKB-KW"/>
</dbReference>
<comment type="similarity">
    <text evidence="1">Belongs to the sulfatase family.</text>
</comment>
<dbReference type="InterPro" id="IPR047838">
    <property type="entry name" value="STM4013-like"/>
</dbReference>
<dbReference type="NCBIfam" id="NF038075">
    <property type="entry name" value="fam_STM4013"/>
    <property type="match status" value="1"/>
</dbReference>
<dbReference type="Pfam" id="PF00884">
    <property type="entry name" value="Sulfatase"/>
    <property type="match status" value="1"/>
</dbReference>
<evidence type="ECO:0000313" key="5">
    <source>
        <dbReference type="Proteomes" id="UP000830115"/>
    </source>
</evidence>
<dbReference type="PANTHER" id="PTHR42693:SF53">
    <property type="entry name" value="ENDO-4-O-SULFATASE"/>
    <property type="match status" value="1"/>
</dbReference>
<dbReference type="InterPro" id="IPR017850">
    <property type="entry name" value="Alkaline_phosphatase_core_sf"/>
</dbReference>
<dbReference type="EMBL" id="CP086322">
    <property type="protein sequence ID" value="UQA94956.1"/>
    <property type="molecule type" value="Genomic_DNA"/>
</dbReference>
<accession>A0ABY4MAZ8</accession>
<name>A0ABY4MAZ8_9ACTN</name>
<proteinExistence type="inferred from homology"/>
<evidence type="ECO:0000259" key="3">
    <source>
        <dbReference type="Pfam" id="PF00884"/>
    </source>
</evidence>
<dbReference type="InterPro" id="IPR000917">
    <property type="entry name" value="Sulfatase_N"/>
</dbReference>
<dbReference type="SUPFAM" id="SSF53649">
    <property type="entry name" value="Alkaline phosphatase-like"/>
    <property type="match status" value="1"/>
</dbReference>
<dbReference type="PANTHER" id="PTHR42693">
    <property type="entry name" value="ARYLSULFATASE FAMILY MEMBER"/>
    <property type="match status" value="1"/>
</dbReference>
<dbReference type="Proteomes" id="UP000830115">
    <property type="component" value="Chromosome"/>
</dbReference>
<dbReference type="RefSeq" id="WP_248865809.1">
    <property type="nucleotide sequence ID" value="NZ_CP086322.1"/>
</dbReference>